<dbReference type="Pfam" id="PF14497">
    <property type="entry name" value="GST_C_3"/>
    <property type="match status" value="1"/>
</dbReference>
<dbReference type="PANTHER" id="PTHR11571:SF222">
    <property type="entry name" value="GLUTATHIONE TRANSFERASE"/>
    <property type="match status" value="1"/>
</dbReference>
<feature type="chain" id="PRO_5034574357" description="glutathione transferase" evidence="8">
    <location>
        <begin position="27"/>
        <end position="265"/>
    </location>
</feature>
<sequence>MGHSQPVHCNICHVVVALIRELVLECELILFVGITSIENWRERSSHVNACCWLSPYFQLGQSIRLLLEYLGEEYTEKRYGKEDGAKWFGEKFNLGLELPNLPYYIDEKVKLTQSVAILRYIADKHGMLGSTPEDRARLSMIEGAAMDLRMGLNRIFYSPDFEKLKVDYLKELPATLKMWSHFLDRRQYLNGASISHVDFMVYELLDVIGYLEPHCLDNFANLKEFKSRIENLPKIKAYMHSDRFIKWPLNGWSASFGGGDAPPSK</sequence>
<dbReference type="PROSITE" id="PS50404">
    <property type="entry name" value="GST_NTER"/>
    <property type="match status" value="1"/>
</dbReference>
<organism evidence="11 12">
    <name type="scientific">Fasciolopsis buskii</name>
    <dbReference type="NCBI Taxonomy" id="27845"/>
    <lineage>
        <taxon>Eukaryota</taxon>
        <taxon>Metazoa</taxon>
        <taxon>Spiralia</taxon>
        <taxon>Lophotrochozoa</taxon>
        <taxon>Platyhelminthes</taxon>
        <taxon>Trematoda</taxon>
        <taxon>Digenea</taxon>
        <taxon>Plagiorchiida</taxon>
        <taxon>Echinostomata</taxon>
        <taxon>Echinostomatoidea</taxon>
        <taxon>Fasciolidae</taxon>
        <taxon>Fasciolopsis</taxon>
    </lineage>
</organism>
<dbReference type="Pfam" id="PF02798">
    <property type="entry name" value="GST_N"/>
    <property type="match status" value="1"/>
</dbReference>
<dbReference type="SUPFAM" id="SSF52833">
    <property type="entry name" value="Thioredoxin-like"/>
    <property type="match status" value="1"/>
</dbReference>
<comment type="caution">
    <text evidence="11">The sequence shown here is derived from an EMBL/GenBank/DDBJ whole genome shotgun (WGS) entry which is preliminary data.</text>
</comment>
<evidence type="ECO:0000256" key="4">
    <source>
        <dbReference type="ARBA" id="ARBA00011738"/>
    </source>
</evidence>
<comment type="function">
    <text evidence="2">Conjugation of reduced glutathione to a wide number of exogenous and endogenous hydrophobic electrophiles.</text>
</comment>
<feature type="signal peptide" evidence="8">
    <location>
        <begin position="1"/>
        <end position="26"/>
    </location>
</feature>
<dbReference type="EC" id="2.5.1.18" evidence="5"/>
<dbReference type="PROSITE" id="PS50405">
    <property type="entry name" value="GST_CTER"/>
    <property type="match status" value="1"/>
</dbReference>
<evidence type="ECO:0000256" key="6">
    <source>
        <dbReference type="ARBA" id="ARBA00022679"/>
    </source>
</evidence>
<dbReference type="InterPro" id="IPR050213">
    <property type="entry name" value="GST_superfamily"/>
</dbReference>
<evidence type="ECO:0000256" key="3">
    <source>
        <dbReference type="ARBA" id="ARBA00005861"/>
    </source>
</evidence>
<dbReference type="EMBL" id="LUCM01005313">
    <property type="protein sequence ID" value="KAA0193008.1"/>
    <property type="molecule type" value="Genomic_DNA"/>
</dbReference>
<feature type="domain" description="GST C-terminal" evidence="10">
    <location>
        <begin position="131"/>
        <end position="249"/>
    </location>
</feature>
<evidence type="ECO:0000256" key="5">
    <source>
        <dbReference type="ARBA" id="ARBA00012452"/>
    </source>
</evidence>
<accession>A0A8E0RZZ6</accession>
<dbReference type="InterPro" id="IPR010987">
    <property type="entry name" value="Glutathione-S-Trfase_C-like"/>
</dbReference>
<keyword evidence="8" id="KW-0732">Signal</keyword>
<evidence type="ECO:0000256" key="8">
    <source>
        <dbReference type="SAM" id="SignalP"/>
    </source>
</evidence>
<dbReference type="GO" id="GO:0004364">
    <property type="term" value="F:glutathione transferase activity"/>
    <property type="evidence" value="ECO:0007669"/>
    <property type="project" value="UniProtKB-EC"/>
</dbReference>
<feature type="domain" description="GST N-terminal" evidence="9">
    <location>
        <begin position="47"/>
        <end position="129"/>
    </location>
</feature>
<comment type="function">
    <text evidence="1">GST isoenzymes appear to play a central role in the parasite detoxification system. Other functions are also suspected including a role in increasing the solubility of haematin in the parasite gut.</text>
</comment>
<evidence type="ECO:0000256" key="1">
    <source>
        <dbReference type="ARBA" id="ARBA00002446"/>
    </source>
</evidence>
<dbReference type="SFLD" id="SFLDS00019">
    <property type="entry name" value="Glutathione_Transferase_(cytos"/>
    <property type="match status" value="1"/>
</dbReference>
<dbReference type="CDD" id="cd03209">
    <property type="entry name" value="GST_C_Mu"/>
    <property type="match status" value="1"/>
</dbReference>
<gene>
    <name evidence="11" type="ORF">FBUS_10379</name>
</gene>
<comment type="similarity">
    <text evidence="3">Belongs to the GST superfamily. Mu family.</text>
</comment>
<protein>
    <recommendedName>
        <fullName evidence="5">glutathione transferase</fullName>
        <ecNumber evidence="5">2.5.1.18</ecNumber>
    </recommendedName>
</protein>
<dbReference type="InterPro" id="IPR004045">
    <property type="entry name" value="Glutathione_S-Trfase_N"/>
</dbReference>
<dbReference type="SUPFAM" id="SSF47616">
    <property type="entry name" value="GST C-terminal domain-like"/>
    <property type="match status" value="1"/>
</dbReference>
<dbReference type="InterPro" id="IPR036282">
    <property type="entry name" value="Glutathione-S-Trfase_C_sf"/>
</dbReference>
<evidence type="ECO:0000313" key="11">
    <source>
        <dbReference type="EMBL" id="KAA0193008.1"/>
    </source>
</evidence>
<reference evidence="11" key="1">
    <citation type="submission" date="2019-05" db="EMBL/GenBank/DDBJ databases">
        <title>Annotation for the trematode Fasciolopsis buski.</title>
        <authorList>
            <person name="Choi Y.-J."/>
        </authorList>
    </citation>
    <scope>NUCLEOTIDE SEQUENCE</scope>
    <source>
        <strain evidence="11">HT</strain>
        <tissue evidence="11">Whole worm</tissue>
    </source>
</reference>
<dbReference type="InterPro" id="IPR040079">
    <property type="entry name" value="Glutathione_S-Trfase"/>
</dbReference>
<comment type="catalytic activity">
    <reaction evidence="7">
        <text>RX + glutathione = an S-substituted glutathione + a halide anion + H(+)</text>
        <dbReference type="Rhea" id="RHEA:16437"/>
        <dbReference type="ChEBI" id="CHEBI:15378"/>
        <dbReference type="ChEBI" id="CHEBI:16042"/>
        <dbReference type="ChEBI" id="CHEBI:17792"/>
        <dbReference type="ChEBI" id="CHEBI:57925"/>
        <dbReference type="ChEBI" id="CHEBI:90779"/>
        <dbReference type="EC" id="2.5.1.18"/>
    </reaction>
</comment>
<dbReference type="Proteomes" id="UP000728185">
    <property type="component" value="Unassembled WGS sequence"/>
</dbReference>
<dbReference type="PANTHER" id="PTHR11571">
    <property type="entry name" value="GLUTATHIONE S-TRANSFERASE"/>
    <property type="match status" value="1"/>
</dbReference>
<comment type="subunit">
    <text evidence="4">Homodimer.</text>
</comment>
<dbReference type="InterPro" id="IPR004046">
    <property type="entry name" value="GST_C"/>
</dbReference>
<dbReference type="OrthoDB" id="4951845at2759"/>
<dbReference type="Gene3D" id="1.20.1050.130">
    <property type="match status" value="1"/>
</dbReference>
<proteinExistence type="inferred from homology"/>
<evidence type="ECO:0000259" key="9">
    <source>
        <dbReference type="PROSITE" id="PS50404"/>
    </source>
</evidence>
<dbReference type="InterPro" id="IPR036249">
    <property type="entry name" value="Thioredoxin-like_sf"/>
</dbReference>
<keyword evidence="6" id="KW-0808">Transferase</keyword>
<evidence type="ECO:0000313" key="12">
    <source>
        <dbReference type="Proteomes" id="UP000728185"/>
    </source>
</evidence>
<name>A0A8E0RZZ6_9TREM</name>
<dbReference type="AlphaFoldDB" id="A0A8E0RZZ6"/>
<dbReference type="FunFam" id="1.20.1050.10:FF:000003">
    <property type="entry name" value="Glutathione S-transferase 2"/>
    <property type="match status" value="1"/>
</dbReference>
<dbReference type="GO" id="GO:0006749">
    <property type="term" value="P:glutathione metabolic process"/>
    <property type="evidence" value="ECO:0007669"/>
    <property type="project" value="TreeGrafter"/>
</dbReference>
<evidence type="ECO:0000256" key="7">
    <source>
        <dbReference type="ARBA" id="ARBA00047960"/>
    </source>
</evidence>
<evidence type="ECO:0000256" key="2">
    <source>
        <dbReference type="ARBA" id="ARBA00003701"/>
    </source>
</evidence>
<keyword evidence="12" id="KW-1185">Reference proteome</keyword>
<evidence type="ECO:0000259" key="10">
    <source>
        <dbReference type="PROSITE" id="PS50405"/>
    </source>
</evidence>